<dbReference type="AlphaFoldDB" id="A0A559TDS3"/>
<evidence type="ECO:0000313" key="2">
    <source>
        <dbReference type="Proteomes" id="UP000319824"/>
    </source>
</evidence>
<name>A0A559TDS3_9HYPH</name>
<accession>A0A559TDS3</accession>
<dbReference type="Proteomes" id="UP000319824">
    <property type="component" value="Unassembled WGS sequence"/>
</dbReference>
<proteinExistence type="predicted"/>
<evidence type="ECO:0000313" key="1">
    <source>
        <dbReference type="EMBL" id="TVZ72755.1"/>
    </source>
</evidence>
<dbReference type="EMBL" id="VISO01000002">
    <property type="protein sequence ID" value="TVZ72755.1"/>
    <property type="molecule type" value="Genomic_DNA"/>
</dbReference>
<dbReference type="RefSeq" id="WP_084797052.1">
    <property type="nucleotide sequence ID" value="NZ_ATTQ01000019.1"/>
</dbReference>
<gene>
    <name evidence="1" type="ORF">BCL32_0941</name>
</gene>
<protein>
    <submittedName>
        <fullName evidence="1">Uncharacterized protein</fullName>
    </submittedName>
</protein>
<sequence length="83" mass="9012">MTSLVPDAFYWATSDKHTNGQTTIVQVSTVFGGDPGYWTLAIVGSDQHHMIDEFELIARVEPPEEHLLRQAAASGTRPGSSIA</sequence>
<organism evidence="1 2">
    <name type="scientific">Rhizobium mongolense USDA 1844</name>
    <dbReference type="NCBI Taxonomy" id="1079460"/>
    <lineage>
        <taxon>Bacteria</taxon>
        <taxon>Pseudomonadati</taxon>
        <taxon>Pseudomonadota</taxon>
        <taxon>Alphaproteobacteria</taxon>
        <taxon>Hyphomicrobiales</taxon>
        <taxon>Rhizobiaceae</taxon>
        <taxon>Rhizobium/Agrobacterium group</taxon>
        <taxon>Rhizobium</taxon>
    </lineage>
</organism>
<comment type="caution">
    <text evidence="1">The sequence shown here is derived from an EMBL/GenBank/DDBJ whole genome shotgun (WGS) entry which is preliminary data.</text>
</comment>
<reference evidence="1 2" key="1">
    <citation type="submission" date="2019-06" db="EMBL/GenBank/DDBJ databases">
        <title>Pac Bio to generate improved reference genome sequences for organisms with transposon mutant libraries (support for FEBA project).</title>
        <authorList>
            <person name="Blow M."/>
        </authorList>
    </citation>
    <scope>NUCLEOTIDE SEQUENCE [LARGE SCALE GENOMIC DNA]</scope>
    <source>
        <strain evidence="1 2">USDA 1844</strain>
    </source>
</reference>